<dbReference type="AlphaFoldDB" id="A0A7D5EWL3"/>
<organism evidence="1 2">
    <name type="scientific">Microbacterium oleivorans</name>
    <dbReference type="NCBI Taxonomy" id="273677"/>
    <lineage>
        <taxon>Bacteria</taxon>
        <taxon>Bacillati</taxon>
        <taxon>Actinomycetota</taxon>
        <taxon>Actinomycetes</taxon>
        <taxon>Micrococcales</taxon>
        <taxon>Microbacteriaceae</taxon>
        <taxon>Microbacterium</taxon>
    </lineage>
</organism>
<evidence type="ECO:0000313" key="2">
    <source>
        <dbReference type="Proteomes" id="UP000509638"/>
    </source>
</evidence>
<name>A0A7D5EWL3_9MICO</name>
<proteinExistence type="predicted"/>
<reference evidence="1 2" key="1">
    <citation type="submission" date="2020-06" db="EMBL/GenBank/DDBJ databases">
        <authorList>
            <person name="Jo H."/>
        </authorList>
    </citation>
    <scope>NUCLEOTIDE SEQUENCE [LARGE SCALE GENOMIC DNA]</scope>
    <source>
        <strain evidence="1 2">I46</strain>
    </source>
</reference>
<protein>
    <submittedName>
        <fullName evidence="1">Uncharacterized protein</fullName>
    </submittedName>
</protein>
<dbReference type="RefSeq" id="WP_178010637.1">
    <property type="nucleotide sequence ID" value="NZ_CP058316.1"/>
</dbReference>
<dbReference type="EMBL" id="CP058316">
    <property type="protein sequence ID" value="QLD11030.1"/>
    <property type="molecule type" value="Genomic_DNA"/>
</dbReference>
<gene>
    <name evidence="1" type="ORF">HW566_04050</name>
</gene>
<dbReference type="Proteomes" id="UP000509638">
    <property type="component" value="Chromosome"/>
</dbReference>
<accession>A0A7D5EWL3</accession>
<sequence length="104" mass="11734">MATRVLLQDLGKLSLLEGAIGDDSAIFFDYLSRCDDDMVPFVIEAFGEGYVRAFERNARCENFSKGAYSEENRTALDRALVEGLDRVLYEDRIASEFVDGQPLR</sequence>
<evidence type="ECO:0000313" key="1">
    <source>
        <dbReference type="EMBL" id="QLD11030.1"/>
    </source>
</evidence>